<protein>
    <submittedName>
        <fullName evidence="2">Nucleotidyltransferase domain-containing protein</fullName>
    </submittedName>
</protein>
<proteinExistence type="predicted"/>
<evidence type="ECO:0000313" key="2">
    <source>
        <dbReference type="EMBL" id="MFC0596465.1"/>
    </source>
</evidence>
<dbReference type="InterPro" id="IPR002934">
    <property type="entry name" value="Polymerase_NTP_transf_dom"/>
</dbReference>
<organism evidence="2 3">
    <name type="scientific">Thermus composti</name>
    <dbReference type="NCBI Taxonomy" id="532059"/>
    <lineage>
        <taxon>Bacteria</taxon>
        <taxon>Thermotogati</taxon>
        <taxon>Deinococcota</taxon>
        <taxon>Deinococci</taxon>
        <taxon>Thermales</taxon>
        <taxon>Thermaceae</taxon>
        <taxon>Thermus</taxon>
    </lineage>
</organism>
<keyword evidence="3" id="KW-1185">Reference proteome</keyword>
<evidence type="ECO:0000259" key="1">
    <source>
        <dbReference type="Pfam" id="PF01909"/>
    </source>
</evidence>
<dbReference type="SUPFAM" id="SSF81301">
    <property type="entry name" value="Nucleotidyltransferase"/>
    <property type="match status" value="1"/>
</dbReference>
<feature type="domain" description="Polymerase nucleotidyl transferase" evidence="1">
    <location>
        <begin position="24"/>
        <end position="53"/>
    </location>
</feature>
<dbReference type="EMBL" id="JBHLTW010000041">
    <property type="protein sequence ID" value="MFC0596465.1"/>
    <property type="molecule type" value="Genomic_DNA"/>
</dbReference>
<accession>A0ABV6Q2X9</accession>
<dbReference type="Pfam" id="PF01909">
    <property type="entry name" value="NTP_transf_2"/>
    <property type="match status" value="1"/>
</dbReference>
<sequence length="65" mass="6940">MATSLERDKEAVLGALRPYPEGTGTRLFLFGSFARGEGGRASDLDLALLAPTPLRDLTWSACWGG</sequence>
<reference evidence="2 3" key="1">
    <citation type="submission" date="2024-09" db="EMBL/GenBank/DDBJ databases">
        <authorList>
            <person name="Sun Q."/>
            <person name="Mori K."/>
        </authorList>
    </citation>
    <scope>NUCLEOTIDE SEQUENCE [LARGE SCALE GENOMIC DNA]</scope>
    <source>
        <strain evidence="2 3">NCAIM B.02340</strain>
    </source>
</reference>
<gene>
    <name evidence="2" type="ORF">ACFFFP_09870</name>
</gene>
<dbReference type="RefSeq" id="WP_188847404.1">
    <property type="nucleotide sequence ID" value="NZ_BMPJ01000013.1"/>
</dbReference>
<dbReference type="InterPro" id="IPR043519">
    <property type="entry name" value="NT_sf"/>
</dbReference>
<evidence type="ECO:0000313" key="3">
    <source>
        <dbReference type="Proteomes" id="UP001589830"/>
    </source>
</evidence>
<name>A0ABV6Q2X9_9DEIN</name>
<dbReference type="Proteomes" id="UP001589830">
    <property type="component" value="Unassembled WGS sequence"/>
</dbReference>
<dbReference type="CDD" id="cd05403">
    <property type="entry name" value="NT_KNTase_like"/>
    <property type="match status" value="1"/>
</dbReference>
<comment type="caution">
    <text evidence="2">The sequence shown here is derived from an EMBL/GenBank/DDBJ whole genome shotgun (WGS) entry which is preliminary data.</text>
</comment>
<dbReference type="Gene3D" id="3.30.460.10">
    <property type="entry name" value="Beta Polymerase, domain 2"/>
    <property type="match status" value="1"/>
</dbReference>